<name>A0A8J2LBW6_9HEXA</name>
<reference evidence="1" key="1">
    <citation type="submission" date="2021-06" db="EMBL/GenBank/DDBJ databases">
        <authorList>
            <person name="Hodson N. C."/>
            <person name="Mongue J. A."/>
            <person name="Jaron S. K."/>
        </authorList>
    </citation>
    <scope>NUCLEOTIDE SEQUENCE</scope>
</reference>
<proteinExistence type="predicted"/>
<keyword evidence="2" id="KW-1185">Reference proteome</keyword>
<sequence>MLLSDENITEEDISYTQDQLKGFVFQAKNLYGLKCCTFNLHILLHAASCVKKWGPLWAYSAFQYENFNGILSRMFRSSQKVITQIRSSHENKCRMCILGSQQNLRIFG</sequence>
<dbReference type="AlphaFoldDB" id="A0A8J2LBW6"/>
<organism evidence="1 2">
    <name type="scientific">Allacma fusca</name>
    <dbReference type="NCBI Taxonomy" id="39272"/>
    <lineage>
        <taxon>Eukaryota</taxon>
        <taxon>Metazoa</taxon>
        <taxon>Ecdysozoa</taxon>
        <taxon>Arthropoda</taxon>
        <taxon>Hexapoda</taxon>
        <taxon>Collembola</taxon>
        <taxon>Symphypleona</taxon>
        <taxon>Sminthuridae</taxon>
        <taxon>Allacma</taxon>
    </lineage>
</organism>
<dbReference type="PANTHER" id="PTHR46579:SF1">
    <property type="entry name" value="F5_8 TYPE C DOMAIN-CONTAINING PROTEIN"/>
    <property type="match status" value="1"/>
</dbReference>
<dbReference type="OrthoDB" id="7761718at2759"/>
<evidence type="ECO:0000313" key="1">
    <source>
        <dbReference type="EMBL" id="CAG7831085.1"/>
    </source>
</evidence>
<dbReference type="EMBL" id="CAJVCH010558876">
    <property type="protein sequence ID" value="CAG7831085.1"/>
    <property type="molecule type" value="Genomic_DNA"/>
</dbReference>
<dbReference type="Proteomes" id="UP000708208">
    <property type="component" value="Unassembled WGS sequence"/>
</dbReference>
<accession>A0A8J2LBW6</accession>
<protein>
    <submittedName>
        <fullName evidence="1">Uncharacterized protein</fullName>
    </submittedName>
</protein>
<gene>
    <name evidence="1" type="ORF">AFUS01_LOCUS40845</name>
</gene>
<dbReference type="PANTHER" id="PTHR46579">
    <property type="entry name" value="F5/8 TYPE C DOMAIN-CONTAINING PROTEIN-RELATED"/>
    <property type="match status" value="1"/>
</dbReference>
<comment type="caution">
    <text evidence="1">The sequence shown here is derived from an EMBL/GenBank/DDBJ whole genome shotgun (WGS) entry which is preliminary data.</text>
</comment>
<evidence type="ECO:0000313" key="2">
    <source>
        <dbReference type="Proteomes" id="UP000708208"/>
    </source>
</evidence>